<dbReference type="Proteomes" id="UP000067444">
    <property type="component" value="Chromosome"/>
</dbReference>
<dbReference type="KEGG" id="otm:OSB_02710"/>
<protein>
    <submittedName>
        <fullName evidence="1">Uncharacterized protein</fullName>
    </submittedName>
</protein>
<name>A0A0K0Y1M1_9RHOB</name>
<dbReference type="EMBL" id="CP012160">
    <property type="protein sequence ID" value="AKS44839.1"/>
    <property type="molecule type" value="Genomic_DNA"/>
</dbReference>
<accession>A0A0K0Y1M1</accession>
<organism evidence="1 2">
    <name type="scientific">Octadecabacter temperatus</name>
    <dbReference type="NCBI Taxonomy" id="1458307"/>
    <lineage>
        <taxon>Bacteria</taxon>
        <taxon>Pseudomonadati</taxon>
        <taxon>Pseudomonadota</taxon>
        <taxon>Alphaproteobacteria</taxon>
        <taxon>Rhodobacterales</taxon>
        <taxon>Roseobacteraceae</taxon>
        <taxon>Octadecabacter</taxon>
    </lineage>
</organism>
<keyword evidence="2" id="KW-1185">Reference proteome</keyword>
<evidence type="ECO:0000313" key="1">
    <source>
        <dbReference type="EMBL" id="AKS44839.1"/>
    </source>
</evidence>
<gene>
    <name evidence="1" type="ORF">OSB_02710</name>
</gene>
<dbReference type="AlphaFoldDB" id="A0A0K0Y1M1"/>
<reference evidence="1 2" key="1">
    <citation type="journal article" date="2015" name="Genome Announc.">
        <title>Closed Genome Sequence of Octadecabacter temperatus SB1, the First Mesophilic Species of the Genus Octadecabacter.</title>
        <authorList>
            <person name="Voget S."/>
            <person name="Billerbeck S."/>
            <person name="Simon M."/>
            <person name="Daniel R."/>
        </authorList>
    </citation>
    <scope>NUCLEOTIDE SEQUENCE [LARGE SCALE GENOMIC DNA]</scope>
    <source>
        <strain evidence="1 2">SB1</strain>
    </source>
</reference>
<proteinExistence type="predicted"/>
<evidence type="ECO:0000313" key="2">
    <source>
        <dbReference type="Proteomes" id="UP000067444"/>
    </source>
</evidence>
<sequence>MKFGNNTLNTERTSNVRGFISALIRHRNARVSVEPHAVAVERLFEQYDEMAKSNDRSAA</sequence>
<dbReference type="RefSeq" id="WP_143831315.1">
    <property type="nucleotide sequence ID" value="NZ_CP012160.1"/>
</dbReference>